<gene>
    <name evidence="3" type="ORF">C8034_v001139</name>
</gene>
<evidence type="ECO:0000256" key="2">
    <source>
        <dbReference type="SAM" id="SignalP"/>
    </source>
</evidence>
<evidence type="ECO:0000313" key="4">
    <source>
        <dbReference type="Proteomes" id="UP000295604"/>
    </source>
</evidence>
<keyword evidence="4" id="KW-1185">Reference proteome</keyword>
<reference evidence="3 4" key="1">
    <citation type="submission" date="2018-11" db="EMBL/GenBank/DDBJ databases">
        <title>Genome sequence and assembly of Colletotrichum sidae.</title>
        <authorList>
            <person name="Gan P."/>
            <person name="Shirasu K."/>
        </authorList>
    </citation>
    <scope>NUCLEOTIDE SEQUENCE [LARGE SCALE GENOMIC DNA]</scope>
    <source>
        <strain evidence="3 4">CBS 518.97</strain>
    </source>
</reference>
<comment type="caution">
    <text evidence="3">The sequence shown here is derived from an EMBL/GenBank/DDBJ whole genome shotgun (WGS) entry which is preliminary data.</text>
</comment>
<accession>A0A4R8TEJ9</accession>
<dbReference type="EMBL" id="QAPF01000110">
    <property type="protein sequence ID" value="TEA16367.1"/>
    <property type="molecule type" value="Genomic_DNA"/>
</dbReference>
<feature type="chain" id="PRO_5020836784" evidence="2">
    <location>
        <begin position="20"/>
        <end position="138"/>
    </location>
</feature>
<evidence type="ECO:0000313" key="3">
    <source>
        <dbReference type="EMBL" id="TEA16367.1"/>
    </source>
</evidence>
<feature type="signal peptide" evidence="2">
    <location>
        <begin position="1"/>
        <end position="19"/>
    </location>
</feature>
<feature type="compositionally biased region" description="Basic and acidic residues" evidence="1">
    <location>
        <begin position="113"/>
        <end position="126"/>
    </location>
</feature>
<dbReference type="AlphaFoldDB" id="A0A4R8TEJ9"/>
<feature type="region of interest" description="Disordered" evidence="1">
    <location>
        <begin position="54"/>
        <end position="138"/>
    </location>
</feature>
<proteinExistence type="predicted"/>
<sequence length="138" mass="14054">MKLSAVTAILVLLVSPGLPQSCNNEQGVCKAGQCHSVNDTSGVGPFQGNFAECQTAQEQPAKETTEKGTTPCPTTRASPKARTGQKTGAGGKTPGGGESPKASGESSKASGESCKDSRKASRESSKASRQQGQSQRGL</sequence>
<name>A0A4R8TEJ9_9PEZI</name>
<feature type="compositionally biased region" description="Low complexity" evidence="1">
    <location>
        <begin position="99"/>
        <end position="112"/>
    </location>
</feature>
<keyword evidence="2" id="KW-0732">Signal</keyword>
<feature type="compositionally biased region" description="Low complexity" evidence="1">
    <location>
        <begin position="67"/>
        <end position="86"/>
    </location>
</feature>
<evidence type="ECO:0000256" key="1">
    <source>
        <dbReference type="SAM" id="MobiDB-lite"/>
    </source>
</evidence>
<organism evidence="3 4">
    <name type="scientific">Colletotrichum sidae</name>
    <dbReference type="NCBI Taxonomy" id="1347389"/>
    <lineage>
        <taxon>Eukaryota</taxon>
        <taxon>Fungi</taxon>
        <taxon>Dikarya</taxon>
        <taxon>Ascomycota</taxon>
        <taxon>Pezizomycotina</taxon>
        <taxon>Sordariomycetes</taxon>
        <taxon>Hypocreomycetidae</taxon>
        <taxon>Glomerellales</taxon>
        <taxon>Glomerellaceae</taxon>
        <taxon>Colletotrichum</taxon>
        <taxon>Colletotrichum orbiculare species complex</taxon>
    </lineage>
</organism>
<protein>
    <submittedName>
        <fullName evidence="3">Uncharacterized protein</fullName>
    </submittedName>
</protein>
<dbReference type="Proteomes" id="UP000295604">
    <property type="component" value="Unassembled WGS sequence"/>
</dbReference>
<feature type="compositionally biased region" description="Gly residues" evidence="1">
    <location>
        <begin position="87"/>
        <end position="98"/>
    </location>
</feature>